<evidence type="ECO:0000256" key="3">
    <source>
        <dbReference type="ARBA" id="ARBA00022741"/>
    </source>
</evidence>
<keyword evidence="2" id="KW-0808">Transferase</keyword>
<dbReference type="PANTHER" id="PTHR43289:SF6">
    <property type="entry name" value="SERINE_THREONINE-PROTEIN KINASE NEKL-3"/>
    <property type="match status" value="1"/>
</dbReference>
<dbReference type="PROSITE" id="PS50011">
    <property type="entry name" value="PROTEIN_KINASE_DOM"/>
    <property type="match status" value="1"/>
</dbReference>
<evidence type="ECO:0000256" key="5">
    <source>
        <dbReference type="ARBA" id="ARBA00022840"/>
    </source>
</evidence>
<keyword evidence="6" id="KW-0812">Transmembrane</keyword>
<evidence type="ECO:0000313" key="8">
    <source>
        <dbReference type="EMBL" id="HJC35890.1"/>
    </source>
</evidence>
<dbReference type="EC" id="2.7.11.1" evidence="1"/>
<keyword evidence="4 8" id="KW-0418">Kinase</keyword>
<accession>A0A9D2NP03</accession>
<dbReference type="Gene3D" id="3.30.200.20">
    <property type="entry name" value="Phosphorylase Kinase, domain 1"/>
    <property type="match status" value="1"/>
</dbReference>
<feature type="transmembrane region" description="Helical" evidence="6">
    <location>
        <begin position="294"/>
        <end position="315"/>
    </location>
</feature>
<dbReference type="InterPro" id="IPR011009">
    <property type="entry name" value="Kinase-like_dom_sf"/>
</dbReference>
<evidence type="ECO:0000256" key="4">
    <source>
        <dbReference type="ARBA" id="ARBA00022777"/>
    </source>
</evidence>
<feature type="domain" description="Protein kinase" evidence="7">
    <location>
        <begin position="23"/>
        <end position="276"/>
    </location>
</feature>
<keyword evidence="5" id="KW-0067">ATP-binding</keyword>
<keyword evidence="3" id="KW-0547">Nucleotide-binding</keyword>
<keyword evidence="6" id="KW-0472">Membrane</keyword>
<evidence type="ECO:0000313" key="9">
    <source>
        <dbReference type="Proteomes" id="UP000823896"/>
    </source>
</evidence>
<keyword evidence="6" id="KW-1133">Transmembrane helix</keyword>
<dbReference type="Gene3D" id="3.40.190.10">
    <property type="entry name" value="Periplasmic binding protein-like II"/>
    <property type="match status" value="1"/>
</dbReference>
<dbReference type="GO" id="GO:0004674">
    <property type="term" value="F:protein serine/threonine kinase activity"/>
    <property type="evidence" value="ECO:0007669"/>
    <property type="project" value="UniProtKB-EC"/>
</dbReference>
<dbReference type="InterPro" id="IPR000719">
    <property type="entry name" value="Prot_kinase_dom"/>
</dbReference>
<dbReference type="Gene3D" id="1.10.510.10">
    <property type="entry name" value="Transferase(Phosphotransferase) domain 1"/>
    <property type="match status" value="1"/>
</dbReference>
<dbReference type="EMBL" id="DWWM01000010">
    <property type="protein sequence ID" value="HJC35890.1"/>
    <property type="molecule type" value="Genomic_DNA"/>
</dbReference>
<dbReference type="GO" id="GO:0005524">
    <property type="term" value="F:ATP binding"/>
    <property type="evidence" value="ECO:0007669"/>
    <property type="project" value="UniProtKB-KW"/>
</dbReference>
<dbReference type="SMART" id="SM00220">
    <property type="entry name" value="S_TKc"/>
    <property type="match status" value="1"/>
</dbReference>
<dbReference type="SUPFAM" id="SSF56112">
    <property type="entry name" value="Protein kinase-like (PK-like)"/>
    <property type="match status" value="1"/>
</dbReference>
<proteinExistence type="predicted"/>
<dbReference type="SUPFAM" id="SSF53850">
    <property type="entry name" value="Periplasmic binding protein-like II"/>
    <property type="match status" value="1"/>
</dbReference>
<organism evidence="8 9">
    <name type="scientific">Candidatus Merdibacter merdavium</name>
    <dbReference type="NCBI Taxonomy" id="2838692"/>
    <lineage>
        <taxon>Bacteria</taxon>
        <taxon>Bacillati</taxon>
        <taxon>Bacillota</taxon>
        <taxon>Erysipelotrichia</taxon>
        <taxon>Erysipelotrichales</taxon>
        <taxon>Erysipelotrichaceae</taxon>
        <taxon>Merdibacter</taxon>
    </lineage>
</organism>
<dbReference type="Proteomes" id="UP000823896">
    <property type="component" value="Unassembled WGS sequence"/>
</dbReference>
<name>A0A9D2NP03_9FIRM</name>
<evidence type="ECO:0000256" key="6">
    <source>
        <dbReference type="SAM" id="Phobius"/>
    </source>
</evidence>
<evidence type="ECO:0000256" key="1">
    <source>
        <dbReference type="ARBA" id="ARBA00012513"/>
    </source>
</evidence>
<reference evidence="8" key="1">
    <citation type="journal article" date="2021" name="PeerJ">
        <title>Extensive microbial diversity within the chicken gut microbiome revealed by metagenomics and culture.</title>
        <authorList>
            <person name="Gilroy R."/>
            <person name="Ravi A."/>
            <person name="Getino M."/>
            <person name="Pursley I."/>
            <person name="Horton D.L."/>
            <person name="Alikhan N.F."/>
            <person name="Baker D."/>
            <person name="Gharbi K."/>
            <person name="Hall N."/>
            <person name="Watson M."/>
            <person name="Adriaenssens E.M."/>
            <person name="Foster-Nyarko E."/>
            <person name="Jarju S."/>
            <person name="Secka A."/>
            <person name="Antonio M."/>
            <person name="Oren A."/>
            <person name="Chaudhuri R.R."/>
            <person name="La Ragione R."/>
            <person name="Hildebrand F."/>
            <person name="Pallen M.J."/>
        </authorList>
    </citation>
    <scope>NUCLEOTIDE SEQUENCE</scope>
    <source>
        <strain evidence="8">CHK187-11901</strain>
    </source>
</reference>
<sequence>METDEAKEVRGPQRQGTLLQGRYEITAVQEEFAHAVFYAAFDHSLSQRVCIKTAAGASQPRPAQEWLWEAKVQMRLDHRAIPHCLNYFEEEGVPYIVMEELYETRLSDLLGQERLGMERIHGMALQLMDVLGCIHDAGYVCLNVSPRQIRVNARDEIMLYDFSFLTRSGKRITHLPQAELAQHLAPEEFSRHGRARRSSDVYALGATLYEMISGKVPLSARRRQRITERYHREILEKLCSIDEEVPPHVDRAIQRSMSLKPDERFQNMADFRDAMERECRIQEEKRRMNRRQRVAVGMILLNCLLIVCLILGLLLHEKSRFHPSLIQGELQVCLPYRDEREYARNAQIASLYARKYPQVELQLTQLPASEYAEALDAQPLPDVFFYEDGIDEALLADLSDLQEAMDLDDLFGFTRHEQLVKMPLAWDSEIHYVSTKGSGEAATLAAFLDQEGSAWNGSITALPQISEQLAGYWDIAIPEVITVEYEDEMCVKRSTRNKESAGMLFIYEMLGEQAQSGRYLQDQDLLPLNRQILSEYVRIWPQLAYVLETGIPLEIKEGGG</sequence>
<comment type="caution">
    <text evidence="8">The sequence shown here is derived from an EMBL/GenBank/DDBJ whole genome shotgun (WGS) entry which is preliminary data.</text>
</comment>
<evidence type="ECO:0000259" key="7">
    <source>
        <dbReference type="PROSITE" id="PS50011"/>
    </source>
</evidence>
<evidence type="ECO:0000256" key="2">
    <source>
        <dbReference type="ARBA" id="ARBA00022679"/>
    </source>
</evidence>
<reference evidence="8" key="2">
    <citation type="submission" date="2021-04" db="EMBL/GenBank/DDBJ databases">
        <authorList>
            <person name="Gilroy R."/>
        </authorList>
    </citation>
    <scope>NUCLEOTIDE SEQUENCE</scope>
    <source>
        <strain evidence="8">CHK187-11901</strain>
    </source>
</reference>
<dbReference type="AlphaFoldDB" id="A0A9D2NP03"/>
<dbReference type="Pfam" id="PF00069">
    <property type="entry name" value="Pkinase"/>
    <property type="match status" value="1"/>
</dbReference>
<dbReference type="PANTHER" id="PTHR43289">
    <property type="entry name" value="MITOGEN-ACTIVATED PROTEIN KINASE KINASE KINASE 20-RELATED"/>
    <property type="match status" value="1"/>
</dbReference>
<gene>
    <name evidence="8" type="ORF">H9702_02015</name>
</gene>
<protein>
    <recommendedName>
        <fullName evidence="1">non-specific serine/threonine protein kinase</fullName>
        <ecNumber evidence="1">2.7.11.1</ecNumber>
    </recommendedName>
</protein>